<reference evidence="1" key="1">
    <citation type="submission" date="2022-08" db="EMBL/GenBank/DDBJ databases">
        <title>Genome Sequence of Fusarium decemcellulare.</title>
        <authorList>
            <person name="Buettner E."/>
        </authorList>
    </citation>
    <scope>NUCLEOTIDE SEQUENCE</scope>
    <source>
        <strain evidence="1">Babe19</strain>
    </source>
</reference>
<dbReference type="Proteomes" id="UP001148629">
    <property type="component" value="Unassembled WGS sequence"/>
</dbReference>
<proteinExistence type="predicted"/>
<gene>
    <name evidence="1" type="ORF">NM208_g1889</name>
</gene>
<organism evidence="1 2">
    <name type="scientific">Fusarium decemcellulare</name>
    <dbReference type="NCBI Taxonomy" id="57161"/>
    <lineage>
        <taxon>Eukaryota</taxon>
        <taxon>Fungi</taxon>
        <taxon>Dikarya</taxon>
        <taxon>Ascomycota</taxon>
        <taxon>Pezizomycotina</taxon>
        <taxon>Sordariomycetes</taxon>
        <taxon>Hypocreomycetidae</taxon>
        <taxon>Hypocreales</taxon>
        <taxon>Nectriaceae</taxon>
        <taxon>Fusarium</taxon>
        <taxon>Fusarium decemcellulare species complex</taxon>
    </lineage>
</organism>
<accession>A0ACC1SUK0</accession>
<comment type="caution">
    <text evidence="1">The sequence shown here is derived from an EMBL/GenBank/DDBJ whole genome shotgun (WGS) entry which is preliminary data.</text>
</comment>
<dbReference type="EMBL" id="JANRMS010000105">
    <property type="protein sequence ID" value="KAJ3546667.1"/>
    <property type="molecule type" value="Genomic_DNA"/>
</dbReference>
<keyword evidence="2" id="KW-1185">Reference proteome</keyword>
<evidence type="ECO:0000313" key="1">
    <source>
        <dbReference type="EMBL" id="KAJ3546667.1"/>
    </source>
</evidence>
<sequence>MSNPQTPGSEIGNLTIFKDPTGVMTVQGGRSPTHYSQITPDDKRFETIAVSIHMALVLLESRDGKSWLLRTASKILEIRIARGAPHIYNDRPERLRYWIDHFLQEIRSDFPNVYLTNTVRGESRMKKFDWGRDIRRYNAKAAGILQINKMLVDNMVAVGRKALTYKTITDNDYKNCMLNWETYIFQLGISIAHEIVHFLTGFLTGTRFPDTPSGVTYLGFEDDRKGESGRHWEGNLLGGTVDFYEDFRDPLGSLQAGVAVLSYTCLDDNRQQIVRWVRISQDYIKRFIDLRFDASCFPAQSASGAPAMDLRERQKRYGRNMAEFRADYLPRGTPPPPPPDSKDRSQGPSSRILQDIASSQFTMYRHRLQGPIRPSILRP</sequence>
<name>A0ACC1SUK0_9HYPO</name>
<evidence type="ECO:0000313" key="2">
    <source>
        <dbReference type="Proteomes" id="UP001148629"/>
    </source>
</evidence>
<protein>
    <submittedName>
        <fullName evidence="1">Uncharacterized protein</fullName>
    </submittedName>
</protein>